<dbReference type="EMBL" id="CM037616">
    <property type="protein sequence ID" value="KAH7991698.1"/>
    <property type="molecule type" value="Genomic_DNA"/>
</dbReference>
<proteinExistence type="predicted"/>
<dbReference type="Proteomes" id="UP000827872">
    <property type="component" value="Linkage Group LG03"/>
</dbReference>
<organism evidence="1 2">
    <name type="scientific">Sphaerodactylus townsendi</name>
    <dbReference type="NCBI Taxonomy" id="933632"/>
    <lineage>
        <taxon>Eukaryota</taxon>
        <taxon>Metazoa</taxon>
        <taxon>Chordata</taxon>
        <taxon>Craniata</taxon>
        <taxon>Vertebrata</taxon>
        <taxon>Euteleostomi</taxon>
        <taxon>Lepidosauria</taxon>
        <taxon>Squamata</taxon>
        <taxon>Bifurcata</taxon>
        <taxon>Gekkota</taxon>
        <taxon>Sphaerodactylidae</taxon>
        <taxon>Sphaerodactylus</taxon>
    </lineage>
</organism>
<comment type="caution">
    <text evidence="1">The sequence shown here is derived from an EMBL/GenBank/DDBJ whole genome shotgun (WGS) entry which is preliminary data.</text>
</comment>
<sequence length="112" mass="11669">MVSGFSQRPTTNAGLKQSPEFPPALSLPLRHGRSIESWSGDGTGSEANCPVELGLVTLTERESRLDEVRSAFLATYSSTVALKPVSPSPSGAIGGLLEQFARGVGLRGSGIL</sequence>
<evidence type="ECO:0000313" key="1">
    <source>
        <dbReference type="EMBL" id="KAH7991698.1"/>
    </source>
</evidence>
<gene>
    <name evidence="1" type="ORF">K3G42_009210</name>
</gene>
<accession>A0ACB8EGP3</accession>
<protein>
    <submittedName>
        <fullName evidence="1">Uncharacterized protein</fullName>
    </submittedName>
</protein>
<keyword evidence="2" id="KW-1185">Reference proteome</keyword>
<evidence type="ECO:0000313" key="2">
    <source>
        <dbReference type="Proteomes" id="UP000827872"/>
    </source>
</evidence>
<name>A0ACB8EGP3_9SAUR</name>
<reference evidence="1" key="1">
    <citation type="submission" date="2021-08" db="EMBL/GenBank/DDBJ databases">
        <title>The first chromosome-level gecko genome reveals the dynamic sex chromosomes of Neotropical dwarf geckos (Sphaerodactylidae: Sphaerodactylus).</title>
        <authorList>
            <person name="Pinto B.J."/>
            <person name="Keating S.E."/>
            <person name="Gamble T."/>
        </authorList>
    </citation>
    <scope>NUCLEOTIDE SEQUENCE</scope>
    <source>
        <strain evidence="1">TG3544</strain>
    </source>
</reference>